<dbReference type="KEGG" id="aym:YM304_37890"/>
<keyword evidence="2" id="KW-1185">Reference proteome</keyword>
<dbReference type="Proteomes" id="UP000011863">
    <property type="component" value="Chromosome"/>
</dbReference>
<sequence length="154" mass="17609">MSDALDPAQLAELERSIDGWLAELLNEYDHIAAVDRDEGDVIRWYVRMIGEEKDFTTVWMTLGQRTLRYETYVMPAPEENERALYENLLRRNEKLTGVHFSIGGEDAVFLRGEMATHLVDKDDIDRILGTVYATVEQCFRSLLAIGFASKFSGN</sequence>
<evidence type="ECO:0008006" key="3">
    <source>
        <dbReference type="Google" id="ProtNLM"/>
    </source>
</evidence>
<dbReference type="RefSeq" id="WP_015443350.1">
    <property type="nucleotide sequence ID" value="NC_020520.1"/>
</dbReference>
<evidence type="ECO:0000313" key="1">
    <source>
        <dbReference type="EMBL" id="BAN04103.1"/>
    </source>
</evidence>
<dbReference type="InterPro" id="IPR019660">
    <property type="entry name" value="Put_sensory_transdc_reg_YbjN"/>
</dbReference>
<name>A0A6C7ECQ5_ILUCY</name>
<evidence type="ECO:0000313" key="2">
    <source>
        <dbReference type="Proteomes" id="UP000011863"/>
    </source>
</evidence>
<proteinExistence type="predicted"/>
<accession>A0A6C7ECQ5</accession>
<dbReference type="Gene3D" id="3.30.1460.10">
    <property type="match status" value="1"/>
</dbReference>
<dbReference type="AlphaFoldDB" id="A0A6C7ECQ5"/>
<dbReference type="EMBL" id="AP012057">
    <property type="protein sequence ID" value="BAN04103.1"/>
    <property type="molecule type" value="Genomic_DNA"/>
</dbReference>
<dbReference type="OrthoDB" id="3212317at2"/>
<protein>
    <recommendedName>
        <fullName evidence="3">YbjN domain-containing protein</fullName>
    </recommendedName>
</protein>
<dbReference type="SUPFAM" id="SSF69635">
    <property type="entry name" value="Type III secretory system chaperone-like"/>
    <property type="match status" value="1"/>
</dbReference>
<organism evidence="1 2">
    <name type="scientific">Ilumatobacter coccineus (strain NBRC 103263 / KCTC 29153 / YM16-304)</name>
    <dbReference type="NCBI Taxonomy" id="1313172"/>
    <lineage>
        <taxon>Bacteria</taxon>
        <taxon>Bacillati</taxon>
        <taxon>Actinomycetota</taxon>
        <taxon>Acidimicrobiia</taxon>
        <taxon>Acidimicrobiales</taxon>
        <taxon>Ilumatobacteraceae</taxon>
        <taxon>Ilumatobacter</taxon>
    </lineage>
</organism>
<reference evidence="1 2" key="1">
    <citation type="journal article" date="2013" name="Int. J. Syst. Evol. Microbiol.">
        <title>Ilumatobacter nonamiense sp. nov. and Ilumatobacter coccineum sp. nov., isolated from seashore sand.</title>
        <authorList>
            <person name="Matsumoto A."/>
            <person name="Kasai H."/>
            <person name="Matsuo Y."/>
            <person name="Shizuri Y."/>
            <person name="Ichikawa N."/>
            <person name="Fujita N."/>
            <person name="Omura S."/>
            <person name="Takahashi Y."/>
        </authorList>
    </citation>
    <scope>NUCLEOTIDE SEQUENCE [LARGE SCALE GENOMIC DNA]</scope>
    <source>
        <strain evidence="2">NBRC 103263 / KCTC 29153 / YM16-304</strain>
    </source>
</reference>
<dbReference type="Pfam" id="PF10722">
    <property type="entry name" value="YbjN"/>
    <property type="match status" value="1"/>
</dbReference>
<gene>
    <name evidence="1" type="ORF">YM304_37890</name>
</gene>